<dbReference type="EMBL" id="KQ460297">
    <property type="protein sequence ID" value="KPJ16215.1"/>
    <property type="molecule type" value="Genomic_DNA"/>
</dbReference>
<gene>
    <name evidence="1" type="ORF">RR48_08220</name>
</gene>
<sequence>MNSSSENIIINSCQYMPVYLIQNPNFNQVKSFILPQNNESAQSTASNNLKSFYENSGKIANNLDENVEHKPKILRKVDSSIFGNNLKLASFLVPKNDKSKQYNKPVNNVVLKPAVATHKTTKNIVTTVTKLDPNRKIVKLKNIPNSTTTTLQTKKLPKIKPKENGQNLNKHTSVQLIKLGDSYHSLNELNDDQKKIVNHALKIFSKPENTPKEPAYDPVTNTRYIYKVLSPKDLTLVGKKNLLFTQKKTDTKKEIIKKEIEEDVLKKKIEKKELKPIVSQEVCDEPTIVQPVILEVTFVILKFIAY</sequence>
<dbReference type="AlphaFoldDB" id="A0A194RFY2"/>
<keyword evidence="2" id="KW-1185">Reference proteome</keyword>
<organism evidence="1 2">
    <name type="scientific">Papilio machaon</name>
    <name type="common">Old World swallowtail butterfly</name>
    <dbReference type="NCBI Taxonomy" id="76193"/>
    <lineage>
        <taxon>Eukaryota</taxon>
        <taxon>Metazoa</taxon>
        <taxon>Ecdysozoa</taxon>
        <taxon>Arthropoda</taxon>
        <taxon>Hexapoda</taxon>
        <taxon>Insecta</taxon>
        <taxon>Pterygota</taxon>
        <taxon>Neoptera</taxon>
        <taxon>Endopterygota</taxon>
        <taxon>Lepidoptera</taxon>
        <taxon>Glossata</taxon>
        <taxon>Ditrysia</taxon>
        <taxon>Papilionoidea</taxon>
        <taxon>Papilionidae</taxon>
        <taxon>Papilioninae</taxon>
        <taxon>Papilio</taxon>
    </lineage>
</organism>
<evidence type="ECO:0000313" key="1">
    <source>
        <dbReference type="EMBL" id="KPJ16215.1"/>
    </source>
</evidence>
<proteinExistence type="predicted"/>
<evidence type="ECO:0000313" key="2">
    <source>
        <dbReference type="Proteomes" id="UP000053240"/>
    </source>
</evidence>
<reference evidence="1 2" key="1">
    <citation type="journal article" date="2015" name="Nat. Commun.">
        <title>Outbred genome sequencing and CRISPR/Cas9 gene editing in butterflies.</title>
        <authorList>
            <person name="Li X."/>
            <person name="Fan D."/>
            <person name="Zhang W."/>
            <person name="Liu G."/>
            <person name="Zhang L."/>
            <person name="Zhao L."/>
            <person name="Fang X."/>
            <person name="Chen L."/>
            <person name="Dong Y."/>
            <person name="Chen Y."/>
            <person name="Ding Y."/>
            <person name="Zhao R."/>
            <person name="Feng M."/>
            <person name="Zhu Y."/>
            <person name="Feng Y."/>
            <person name="Jiang X."/>
            <person name="Zhu D."/>
            <person name="Xiang H."/>
            <person name="Feng X."/>
            <person name="Li S."/>
            <person name="Wang J."/>
            <person name="Zhang G."/>
            <person name="Kronforst M.R."/>
            <person name="Wang W."/>
        </authorList>
    </citation>
    <scope>NUCLEOTIDE SEQUENCE [LARGE SCALE GENOMIC DNA]</scope>
    <source>
        <strain evidence="1">Ya'a_city_454_Pm</strain>
        <tissue evidence="1">Whole body</tissue>
    </source>
</reference>
<dbReference type="InParanoid" id="A0A194RFY2"/>
<protein>
    <submittedName>
        <fullName evidence="1">Uncharacterized protein</fullName>
    </submittedName>
</protein>
<dbReference type="Proteomes" id="UP000053240">
    <property type="component" value="Unassembled WGS sequence"/>
</dbReference>
<name>A0A194RFY2_PAPMA</name>
<accession>A0A194RFY2</accession>
<dbReference type="STRING" id="76193.A0A194RFY2"/>